<proteinExistence type="predicted"/>
<feature type="compositionally biased region" description="Gly residues" evidence="1">
    <location>
        <begin position="195"/>
        <end position="205"/>
    </location>
</feature>
<dbReference type="AlphaFoldDB" id="A0A8K0F134"/>
<accession>A0A8K0F134</accession>
<evidence type="ECO:0000256" key="1">
    <source>
        <dbReference type="SAM" id="MobiDB-lite"/>
    </source>
</evidence>
<comment type="caution">
    <text evidence="2">The sequence shown here is derived from an EMBL/GenBank/DDBJ whole genome shotgun (WGS) entry which is preliminary data.</text>
</comment>
<dbReference type="EMBL" id="VRVR01000011">
    <property type="protein sequence ID" value="KAF0852901.1"/>
    <property type="molecule type" value="Genomic_DNA"/>
</dbReference>
<protein>
    <submittedName>
        <fullName evidence="2">Mitochondrial pentatricopeptide repeat (PPR) protein</fullName>
    </submittedName>
</protein>
<name>A0A8K0F134_ANDGO</name>
<dbReference type="Proteomes" id="UP000799049">
    <property type="component" value="Unassembled WGS sequence"/>
</dbReference>
<sequence>MAMAMIGRGLSRLQWWNSGRRRFSLLVEQFNQAILRDERKLAVSLYDFLPEEERMSASVQSRMLFLRLRDPYESMKNAFEARRNLAAAAREKIVQGALDAKSEDVEVSTVDYNFFLASALFQGHSLHDAEQILKEASFRPDYMTYKVLILGYAKFDAFDQMWANYESILEFYNTRLSTPGSARLATPATNAAGAGTGIGTGGNVDGRGRGRDADAEVDAEEVGDPGATDAGDMDTFLSEWAVEKDVGEFPVDMETGDVIMKMCLKHKKFSESLQILCDGLFADNPRRRAEAYAVLMQRVLDEKGLIDALSVFMCISEPDVRSSNIVTETLAGIFCKIGYYDVALLLVRDLRRRVTAGSSAGTGVVSMPFGHSTVYEMLLPGVSPAQGVEIIELLHRNGTAVSPRCFNIVMTQCLQVRWYEGAKYLFAIACSSLETGLNATLSSPFRQADISELNSMDNVQEMEEKFFESSEDFMTGSLKPPVEVDERNVDHPDADIILSDRLHILRLLDQKLLLGFLELAYAEEASDVAVGDILRFFMQLNILPLHDVRFLRLQALVFCRDVKSFPDAVRAFRMIGFLSSKSGIQAAGNAATDETLADAMIVYSQDDELRSRLFAAGLDWCISLRSTLLDVRLGLFRIFIVEHFVTPFLQGTLRTLWSDEQERAWIKTAARTREEGFLLECLAVMRMKNADISWQTRLAVVQEMRSLGSDELARSYLFEIFDAYLPDHVQSESHKFKSKRKMKILHDLLVPRLPVAFLRAVSDSDMLPYFRRSLRLYLRLVIEGMPPTEESLDDAELDAVLENAVTITLRKSSGDSQK</sequence>
<organism evidence="2 3">
    <name type="scientific">Andalucia godoyi</name>
    <name type="common">Flagellate</name>
    <dbReference type="NCBI Taxonomy" id="505711"/>
    <lineage>
        <taxon>Eukaryota</taxon>
        <taxon>Discoba</taxon>
        <taxon>Jakobida</taxon>
        <taxon>Andalucina</taxon>
        <taxon>Andaluciidae</taxon>
        <taxon>Andalucia</taxon>
    </lineage>
</organism>
<gene>
    <name evidence="2" type="ORF">ANDGO_07543</name>
</gene>
<evidence type="ECO:0000313" key="2">
    <source>
        <dbReference type="EMBL" id="KAF0852901.1"/>
    </source>
</evidence>
<reference evidence="2" key="1">
    <citation type="submission" date="2019-09" db="EMBL/GenBank/DDBJ databases">
        <title>The Mitochondrial Proteome of the Jakobid, Andalucia godoyi, a Protist With the Most Gene-Rich and Bacteria-Like Mitochondrial Genome.</title>
        <authorList>
            <person name="Gray M.W."/>
            <person name="Burger G."/>
            <person name="Derelle R."/>
            <person name="Klimes V."/>
            <person name="Leger M."/>
            <person name="Sarrasin M."/>
            <person name="Vlcek C."/>
            <person name="Roger A.J."/>
            <person name="Elias M."/>
            <person name="Lang B.F."/>
        </authorList>
    </citation>
    <scope>NUCLEOTIDE SEQUENCE</scope>
    <source>
        <strain evidence="2">And28</strain>
    </source>
</reference>
<evidence type="ECO:0000313" key="3">
    <source>
        <dbReference type="Proteomes" id="UP000799049"/>
    </source>
</evidence>
<feature type="region of interest" description="Disordered" evidence="1">
    <location>
        <begin position="195"/>
        <end position="229"/>
    </location>
</feature>
<keyword evidence="3" id="KW-1185">Reference proteome</keyword>